<reference evidence="1" key="1">
    <citation type="submission" date="2020-01" db="EMBL/GenBank/DDBJ databases">
        <authorList>
            <person name="Richard D."/>
        </authorList>
    </citation>
    <scope>NUCLEOTIDE SEQUENCE</scope>
    <source>
        <strain evidence="1">JP541</strain>
    </source>
</reference>
<dbReference type="GO" id="GO:0016301">
    <property type="term" value="F:kinase activity"/>
    <property type="evidence" value="ECO:0007669"/>
    <property type="project" value="UniProtKB-KW"/>
</dbReference>
<sequence length="56" mass="6498">MSNRVITINRMFGSNGRIIGKALAEELGFKFYDKELIEMASREKNIPFDEFARVDE</sequence>
<keyword evidence="1" id="KW-0418">Kinase</keyword>
<dbReference type="AlphaFoldDB" id="A0A8I0HA64"/>
<name>A0A8I0HA64_XANCI</name>
<dbReference type="EMBL" id="JAABFR010002199">
    <property type="protein sequence ID" value="MBD4339290.1"/>
    <property type="molecule type" value="Genomic_DNA"/>
</dbReference>
<proteinExistence type="predicted"/>
<evidence type="ECO:0000313" key="2">
    <source>
        <dbReference type="Proteomes" id="UP000653002"/>
    </source>
</evidence>
<dbReference type="Pfam" id="PF13189">
    <property type="entry name" value="Cytidylate_kin2"/>
    <property type="match status" value="1"/>
</dbReference>
<dbReference type="Gene3D" id="3.40.50.300">
    <property type="entry name" value="P-loop containing nucleotide triphosphate hydrolases"/>
    <property type="match status" value="1"/>
</dbReference>
<evidence type="ECO:0000313" key="1">
    <source>
        <dbReference type="EMBL" id="MBD4339290.1"/>
    </source>
</evidence>
<dbReference type="InterPro" id="IPR027417">
    <property type="entry name" value="P-loop_NTPase"/>
</dbReference>
<organism evidence="1 2">
    <name type="scientific">Xanthomonas citri pv. citri</name>
    <dbReference type="NCBI Taxonomy" id="611301"/>
    <lineage>
        <taxon>Bacteria</taxon>
        <taxon>Pseudomonadati</taxon>
        <taxon>Pseudomonadota</taxon>
        <taxon>Gammaproteobacteria</taxon>
        <taxon>Lysobacterales</taxon>
        <taxon>Lysobacteraceae</taxon>
        <taxon>Xanthomonas</taxon>
    </lineage>
</organism>
<protein>
    <submittedName>
        <fullName evidence="1">Cytidylate kinase-like family protein</fullName>
    </submittedName>
</protein>
<gene>
    <name evidence="1" type="ORF">GUH15_25215</name>
</gene>
<comment type="caution">
    <text evidence="1">The sequence shown here is derived from an EMBL/GenBank/DDBJ whole genome shotgun (WGS) entry which is preliminary data.</text>
</comment>
<feature type="non-terminal residue" evidence="1">
    <location>
        <position position="56"/>
    </location>
</feature>
<keyword evidence="1" id="KW-0808">Transferase</keyword>
<dbReference type="Proteomes" id="UP000653002">
    <property type="component" value="Unassembled WGS sequence"/>
</dbReference>
<accession>A0A8I0HA64</accession>